<proteinExistence type="predicted"/>
<evidence type="ECO:0000256" key="1">
    <source>
        <dbReference type="SAM" id="MobiDB-lite"/>
    </source>
</evidence>
<dbReference type="EMBL" id="LAJG01000046">
    <property type="protein sequence ID" value="KKB76311.1"/>
    <property type="molecule type" value="Genomic_DNA"/>
</dbReference>
<feature type="region of interest" description="Disordered" evidence="1">
    <location>
        <begin position="1"/>
        <end position="24"/>
    </location>
</feature>
<evidence type="ECO:0000313" key="3">
    <source>
        <dbReference type="Proteomes" id="UP000033514"/>
    </source>
</evidence>
<accession>A0A0F5L1L3</accession>
<gene>
    <name evidence="2" type="ORF">VW35_18525</name>
</gene>
<name>A0A0F5L1L3_9HYPH</name>
<protein>
    <submittedName>
        <fullName evidence="2">Uncharacterized protein</fullName>
    </submittedName>
</protein>
<feature type="compositionally biased region" description="Low complexity" evidence="1">
    <location>
        <begin position="8"/>
        <end position="20"/>
    </location>
</feature>
<dbReference type="Proteomes" id="UP000033514">
    <property type="component" value="Unassembled WGS sequence"/>
</dbReference>
<sequence>FAYNFQSAGAGINNTANAGDNAKRPLEVTKPYGRKVGAYTLLMVIDDRTDEMAFEKWEHYKKGTDLEAIAWSRDQAIASRSVPFL</sequence>
<organism evidence="2 3">
    <name type="scientific">Devosia soli</name>
    <dbReference type="NCBI Taxonomy" id="361041"/>
    <lineage>
        <taxon>Bacteria</taxon>
        <taxon>Pseudomonadati</taxon>
        <taxon>Pseudomonadota</taxon>
        <taxon>Alphaproteobacteria</taxon>
        <taxon>Hyphomicrobiales</taxon>
        <taxon>Devosiaceae</taxon>
        <taxon>Devosia</taxon>
    </lineage>
</organism>
<keyword evidence="3" id="KW-1185">Reference proteome</keyword>
<evidence type="ECO:0000313" key="2">
    <source>
        <dbReference type="EMBL" id="KKB76311.1"/>
    </source>
</evidence>
<comment type="caution">
    <text evidence="2">The sequence shown here is derived from an EMBL/GenBank/DDBJ whole genome shotgun (WGS) entry which is preliminary data.</text>
</comment>
<reference evidence="2 3" key="1">
    <citation type="submission" date="2015-03" db="EMBL/GenBank/DDBJ databases">
        <authorList>
            <person name="Hassan Y.I."/>
            <person name="Lepp D."/>
            <person name="Zhou T."/>
        </authorList>
    </citation>
    <scope>NUCLEOTIDE SEQUENCE [LARGE SCALE GENOMIC DNA]</scope>
    <source>
        <strain evidence="2 3">GH2-10</strain>
    </source>
</reference>
<dbReference type="AlphaFoldDB" id="A0A0F5L1L3"/>
<feature type="non-terminal residue" evidence="2">
    <location>
        <position position="1"/>
    </location>
</feature>